<comment type="caution">
    <text evidence="3">The sequence shown here is derived from an EMBL/GenBank/DDBJ whole genome shotgun (WGS) entry which is preliminary data.</text>
</comment>
<dbReference type="Pfam" id="PF13456">
    <property type="entry name" value="RVT_3"/>
    <property type="match status" value="1"/>
</dbReference>
<dbReference type="SUPFAM" id="SSF53098">
    <property type="entry name" value="Ribonuclease H-like"/>
    <property type="match status" value="1"/>
</dbReference>
<evidence type="ECO:0000256" key="1">
    <source>
        <dbReference type="SAM" id="SignalP"/>
    </source>
</evidence>
<organism evidence="3 4">
    <name type="scientific">Hibiscus sabdariffa</name>
    <name type="common">roselle</name>
    <dbReference type="NCBI Taxonomy" id="183260"/>
    <lineage>
        <taxon>Eukaryota</taxon>
        <taxon>Viridiplantae</taxon>
        <taxon>Streptophyta</taxon>
        <taxon>Embryophyta</taxon>
        <taxon>Tracheophyta</taxon>
        <taxon>Spermatophyta</taxon>
        <taxon>Magnoliopsida</taxon>
        <taxon>eudicotyledons</taxon>
        <taxon>Gunneridae</taxon>
        <taxon>Pentapetalae</taxon>
        <taxon>rosids</taxon>
        <taxon>malvids</taxon>
        <taxon>Malvales</taxon>
        <taxon>Malvaceae</taxon>
        <taxon>Malvoideae</taxon>
        <taxon>Hibiscus</taxon>
    </lineage>
</organism>
<dbReference type="InterPro" id="IPR012337">
    <property type="entry name" value="RNaseH-like_sf"/>
</dbReference>
<keyword evidence="1" id="KW-0732">Signal</keyword>
<accession>A0ABR2A6N0</accession>
<dbReference type="EMBL" id="JBBPBM010000989">
    <property type="protein sequence ID" value="KAK8488608.1"/>
    <property type="molecule type" value="Genomic_DNA"/>
</dbReference>
<feature type="signal peptide" evidence="1">
    <location>
        <begin position="1"/>
        <end position="22"/>
    </location>
</feature>
<dbReference type="PANTHER" id="PTHR47074:SF61">
    <property type="entry name" value="RNASE H TYPE-1 DOMAIN-CONTAINING PROTEIN"/>
    <property type="match status" value="1"/>
</dbReference>
<dbReference type="InterPro" id="IPR036397">
    <property type="entry name" value="RNaseH_sf"/>
</dbReference>
<reference evidence="3 4" key="1">
    <citation type="journal article" date="2024" name="G3 (Bethesda)">
        <title>Genome assembly of Hibiscus sabdariffa L. provides insights into metabolisms of medicinal natural products.</title>
        <authorList>
            <person name="Kim T."/>
        </authorList>
    </citation>
    <scope>NUCLEOTIDE SEQUENCE [LARGE SCALE GENOMIC DNA]</scope>
    <source>
        <strain evidence="3">TK-2024</strain>
        <tissue evidence="3">Old leaves</tissue>
    </source>
</reference>
<evidence type="ECO:0000259" key="2">
    <source>
        <dbReference type="Pfam" id="PF13456"/>
    </source>
</evidence>
<keyword evidence="4" id="KW-1185">Reference proteome</keyword>
<proteinExistence type="predicted"/>
<dbReference type="CDD" id="cd06222">
    <property type="entry name" value="RNase_H_like"/>
    <property type="match status" value="1"/>
</dbReference>
<dbReference type="InterPro" id="IPR002156">
    <property type="entry name" value="RNaseH_domain"/>
</dbReference>
<protein>
    <recommendedName>
        <fullName evidence="2">RNase H type-1 domain-containing protein</fullName>
    </recommendedName>
</protein>
<dbReference type="Gene3D" id="3.30.420.10">
    <property type="entry name" value="Ribonuclease H-like superfamily/Ribonuclease H"/>
    <property type="match status" value="1"/>
</dbReference>
<dbReference type="InterPro" id="IPR044730">
    <property type="entry name" value="RNase_H-like_dom_plant"/>
</dbReference>
<feature type="chain" id="PRO_5047443338" description="RNase H type-1 domain-containing protein" evidence="1">
    <location>
        <begin position="23"/>
        <end position="218"/>
    </location>
</feature>
<dbReference type="InterPro" id="IPR052929">
    <property type="entry name" value="RNase_H-like_EbsB-rel"/>
</dbReference>
<dbReference type="PANTHER" id="PTHR47074">
    <property type="entry name" value="BNAC02G40300D PROTEIN"/>
    <property type="match status" value="1"/>
</dbReference>
<evidence type="ECO:0000313" key="3">
    <source>
        <dbReference type="EMBL" id="KAK8488608.1"/>
    </source>
</evidence>
<gene>
    <name evidence="3" type="ORF">V6N12_047062</name>
</gene>
<name>A0ABR2A6N0_9ROSI</name>
<dbReference type="Proteomes" id="UP001472677">
    <property type="component" value="Unassembled WGS sequence"/>
</dbReference>
<feature type="domain" description="RNase H type-1" evidence="2">
    <location>
        <begin position="68"/>
        <end position="189"/>
    </location>
</feature>
<evidence type="ECO:0000313" key="4">
    <source>
        <dbReference type="Proteomes" id="UP001472677"/>
    </source>
</evidence>
<sequence length="218" mass="23949">MLVLTYWALWFAMNQLIHVGSPLSVHKSIAFIQSHQAELETLNNIPSTLLVVHPGEWSPPAANIIKSNFDAHFNSSLQKSISSVIARNSMGQIMAACAYPHLSVADPFIAEAKACETVVSFAIDPGFRQIQVEGDSLSIIKKLNSTRIADKSILSPIVKDMVTMKDSFEIINFSYVGRQGNEAAHELTRLAGQSVLPQYWFGTAPTVVEQAVQRDLVP</sequence>